<evidence type="ECO:0000259" key="1">
    <source>
        <dbReference type="Pfam" id="PF17517"/>
    </source>
</evidence>
<sequence>PVDFEVTGESGAMTIYPAGQSALFSLTRGAVLTLATTAVDGADLTGMRVSTSAEVAVFSSSSCAMIPLATYACDHLEQQLMPTNTWGTKFVGAKFSPRGTEPDVWRVLAHNQATTLTTTPSIAGVDGVTLQPGSHLQFEWSLHFLLQATSPISVAQYMVGADYPGPDGGCSSSGLFPSAALDRDNCAIEASESCAGHHAIGDPAFLLSVPTSQFRERYTVLVPADYAETYLTLVEPAETSVLLDGVELTSSAEPIGDGAWAIRTLAVESGVHEIEADRAIGLSSYGYDCTVSYAYPGGLNLVPTE</sequence>
<dbReference type="Pfam" id="PF17517">
    <property type="entry name" value="IgGFc_binding"/>
    <property type="match status" value="1"/>
</dbReference>
<dbReference type="PANTHER" id="PTHR46534:SF1">
    <property type="entry name" value="IGGFC-BINDING PROTEIN N-TERMINAL DOMAIN-CONTAINING PROTEIN"/>
    <property type="match status" value="1"/>
</dbReference>
<dbReference type="PANTHER" id="PTHR46534">
    <property type="entry name" value="IGGFC_BINDING DOMAIN-CONTAINING PROTEIN"/>
    <property type="match status" value="1"/>
</dbReference>
<feature type="non-terminal residue" evidence="2">
    <location>
        <position position="1"/>
    </location>
</feature>
<feature type="domain" description="IgGFc-binding protein N-terminal" evidence="1">
    <location>
        <begin position="10"/>
        <end position="286"/>
    </location>
</feature>
<dbReference type="AlphaFoldDB" id="A0A382C864"/>
<gene>
    <name evidence="2" type="ORF">METZ01_LOCUS175152</name>
</gene>
<dbReference type="EMBL" id="UINC01033275">
    <property type="protein sequence ID" value="SVB22298.1"/>
    <property type="molecule type" value="Genomic_DNA"/>
</dbReference>
<reference evidence="2" key="1">
    <citation type="submission" date="2018-05" db="EMBL/GenBank/DDBJ databases">
        <authorList>
            <person name="Lanie J.A."/>
            <person name="Ng W.-L."/>
            <person name="Kazmierczak K.M."/>
            <person name="Andrzejewski T.M."/>
            <person name="Davidsen T.M."/>
            <person name="Wayne K.J."/>
            <person name="Tettelin H."/>
            <person name="Glass J.I."/>
            <person name="Rusch D."/>
            <person name="Podicherti R."/>
            <person name="Tsui H.-C.T."/>
            <person name="Winkler M.E."/>
        </authorList>
    </citation>
    <scope>NUCLEOTIDE SEQUENCE</scope>
</reference>
<organism evidence="2">
    <name type="scientific">marine metagenome</name>
    <dbReference type="NCBI Taxonomy" id="408172"/>
    <lineage>
        <taxon>unclassified sequences</taxon>
        <taxon>metagenomes</taxon>
        <taxon>ecological metagenomes</taxon>
    </lineage>
</organism>
<dbReference type="InterPro" id="IPR035234">
    <property type="entry name" value="IgGFc-bd_N"/>
</dbReference>
<proteinExistence type="predicted"/>
<name>A0A382C864_9ZZZZ</name>
<evidence type="ECO:0000313" key="2">
    <source>
        <dbReference type="EMBL" id="SVB22298.1"/>
    </source>
</evidence>
<protein>
    <recommendedName>
        <fullName evidence="1">IgGFc-binding protein N-terminal domain-containing protein</fullName>
    </recommendedName>
</protein>
<accession>A0A382C864</accession>